<organism evidence="1">
    <name type="scientific">marine sediment metagenome</name>
    <dbReference type="NCBI Taxonomy" id="412755"/>
    <lineage>
        <taxon>unclassified sequences</taxon>
        <taxon>metagenomes</taxon>
        <taxon>ecological metagenomes</taxon>
    </lineage>
</organism>
<comment type="caution">
    <text evidence="1">The sequence shown here is derived from an EMBL/GenBank/DDBJ whole genome shotgun (WGS) entry which is preliminary data.</text>
</comment>
<reference evidence="1" key="1">
    <citation type="journal article" date="2014" name="Front. Microbiol.">
        <title>High frequency of phylogenetically diverse reductive dehalogenase-homologous genes in deep subseafloor sedimentary metagenomes.</title>
        <authorList>
            <person name="Kawai M."/>
            <person name="Futagami T."/>
            <person name="Toyoda A."/>
            <person name="Takaki Y."/>
            <person name="Nishi S."/>
            <person name="Hori S."/>
            <person name="Arai W."/>
            <person name="Tsubouchi T."/>
            <person name="Morono Y."/>
            <person name="Uchiyama I."/>
            <person name="Ito T."/>
            <person name="Fujiyama A."/>
            <person name="Inagaki F."/>
            <person name="Takami H."/>
        </authorList>
    </citation>
    <scope>NUCLEOTIDE SEQUENCE</scope>
    <source>
        <strain evidence="1">Expedition CK06-06</strain>
    </source>
</reference>
<proteinExistence type="predicted"/>
<name>X1NZC8_9ZZZZ</name>
<dbReference type="EMBL" id="BARV01041248">
    <property type="protein sequence ID" value="GAI48958.1"/>
    <property type="molecule type" value="Genomic_DNA"/>
</dbReference>
<feature type="non-terminal residue" evidence="1">
    <location>
        <position position="108"/>
    </location>
</feature>
<gene>
    <name evidence="1" type="ORF">S06H3_62517</name>
</gene>
<dbReference type="AlphaFoldDB" id="X1NZC8"/>
<protein>
    <submittedName>
        <fullName evidence="1">Uncharacterized protein</fullName>
    </submittedName>
</protein>
<accession>X1NZC8</accession>
<sequence length="108" mass="12385">MPILAEPFKIVPYLVGTFGYDDRSGYTRTLVDGSNTGSFGEKNIWIGEAGIRVFPRPYWKVYPNVKSRLWDLSQLRHIIKPHLTAVVYEESDDVVEQRDTLNLGVSQR</sequence>
<evidence type="ECO:0000313" key="1">
    <source>
        <dbReference type="EMBL" id="GAI48958.1"/>
    </source>
</evidence>